<evidence type="ECO:0000313" key="5">
    <source>
        <dbReference type="Proteomes" id="UP000011220"/>
    </source>
</evidence>
<organism evidence="4 5">
    <name type="scientific">Thermoclostridium stercorarium (strain ATCC 35414 / DSM 8532 / NCIMB 11754)</name>
    <name type="common">Clostridium stercorarium</name>
    <dbReference type="NCBI Taxonomy" id="1121335"/>
    <lineage>
        <taxon>Bacteria</taxon>
        <taxon>Bacillati</taxon>
        <taxon>Bacillota</taxon>
        <taxon>Clostridia</taxon>
        <taxon>Eubacteriales</taxon>
        <taxon>Oscillospiraceae</taxon>
        <taxon>Thermoclostridium</taxon>
    </lineage>
</organism>
<dbReference type="InterPro" id="IPR000700">
    <property type="entry name" value="PAS-assoc_C"/>
</dbReference>
<dbReference type="Pfam" id="PF00989">
    <property type="entry name" value="PAS"/>
    <property type="match status" value="1"/>
</dbReference>
<gene>
    <name evidence="4" type="ordered locus">Cst_c18270</name>
</gene>
<feature type="transmembrane region" description="Helical" evidence="1">
    <location>
        <begin position="193"/>
        <end position="215"/>
    </location>
</feature>
<keyword evidence="1" id="KW-0812">Transmembrane</keyword>
<dbReference type="GO" id="GO:0006355">
    <property type="term" value="P:regulation of DNA-templated transcription"/>
    <property type="evidence" value="ECO:0007669"/>
    <property type="project" value="InterPro"/>
</dbReference>
<dbReference type="EMBL" id="CP004044">
    <property type="protein sequence ID" value="AGC68805.1"/>
    <property type="molecule type" value="Genomic_DNA"/>
</dbReference>
<feature type="domain" description="PAS" evidence="2">
    <location>
        <begin position="233"/>
        <end position="281"/>
    </location>
</feature>
<dbReference type="PATRIC" id="fig|1121335.3.peg.1817"/>
<dbReference type="PANTHER" id="PTHR44757:SF2">
    <property type="entry name" value="BIOFILM ARCHITECTURE MAINTENANCE PROTEIN MBAA"/>
    <property type="match status" value="1"/>
</dbReference>
<proteinExistence type="predicted"/>
<feature type="domain" description="PAC" evidence="3">
    <location>
        <begin position="305"/>
        <end position="357"/>
    </location>
</feature>
<feature type="transmembrane region" description="Helical" evidence="1">
    <location>
        <begin position="103"/>
        <end position="121"/>
    </location>
</feature>
<evidence type="ECO:0000256" key="1">
    <source>
        <dbReference type="SAM" id="Phobius"/>
    </source>
</evidence>
<sequence length="361" mass="40756">MSTKFYHSGVKMDLGTVMLMLAVGSFLFGLLLSIFKFNNNRPEEIPYWIAAKILQAVGSLLLYYEADSVALLTILADILILAGCAYEIWAVRILMGHSVNPGSHISTAVAIILASLVSIFMEYPFRNGYIFLLQSILYFLPGLFLLGKSYGKFSLRLILGISYFSTGAVFLTSSVVCLFFPENALSLRKSAVFNIIPIASFCIFLISGFIMLMLAKEKSDMLVQEMQKNLKKSEIRFQNIVETAIEGILIFDENYNITFANKNMASMLGYTVEEMIGRTYVSFIPESHTDVYNYQVSLSKKGEDSVYECCLMKKDGEKNWFLISAKAIFDDYGNFEGSFSVLTNINERKKRRCSWKKKIAN</sequence>
<evidence type="ECO:0000313" key="4">
    <source>
        <dbReference type="EMBL" id="AGC68805.1"/>
    </source>
</evidence>
<keyword evidence="1" id="KW-1133">Transmembrane helix</keyword>
<feature type="transmembrane region" description="Helical" evidence="1">
    <location>
        <begin position="47"/>
        <end position="64"/>
    </location>
</feature>
<protein>
    <submittedName>
        <fullName evidence="4">Putative signaling protein</fullName>
    </submittedName>
</protein>
<dbReference type="PROSITE" id="PS50113">
    <property type="entry name" value="PAC"/>
    <property type="match status" value="1"/>
</dbReference>
<dbReference type="InterPro" id="IPR052155">
    <property type="entry name" value="Biofilm_reg_signaling"/>
</dbReference>
<dbReference type="CDD" id="cd00130">
    <property type="entry name" value="PAS"/>
    <property type="match status" value="1"/>
</dbReference>
<dbReference type="Gene3D" id="3.30.450.20">
    <property type="entry name" value="PAS domain"/>
    <property type="match status" value="1"/>
</dbReference>
<dbReference type="PANTHER" id="PTHR44757">
    <property type="entry name" value="DIGUANYLATE CYCLASE DGCP"/>
    <property type="match status" value="1"/>
</dbReference>
<feature type="transmembrane region" description="Helical" evidence="1">
    <location>
        <begin position="70"/>
        <end position="91"/>
    </location>
</feature>
<dbReference type="Proteomes" id="UP000011220">
    <property type="component" value="Chromosome"/>
</dbReference>
<dbReference type="SMART" id="SM00086">
    <property type="entry name" value="PAC"/>
    <property type="match status" value="1"/>
</dbReference>
<reference evidence="4 5" key="1">
    <citation type="journal article" date="2013" name="Genome Announc.">
        <title>Complete genome sequence of Clostridium stercorarium subsp. stercorarium strain DSM 8532, a thermophilic degrader of plant cell wall fibers.</title>
        <authorList>
            <person name="Poehlein A."/>
            <person name="Zverlov V.V."/>
            <person name="Daniel R."/>
            <person name="Schwarz W.H."/>
            <person name="Liebl W."/>
        </authorList>
    </citation>
    <scope>NUCLEOTIDE SEQUENCE [LARGE SCALE GENOMIC DNA]</scope>
    <source>
        <strain evidence="5">ATCC 35414 / DSM 8532 / NCIMB 11754</strain>
    </source>
</reference>
<dbReference type="SMART" id="SM00091">
    <property type="entry name" value="PAS"/>
    <property type="match status" value="1"/>
</dbReference>
<dbReference type="InterPro" id="IPR013767">
    <property type="entry name" value="PAS_fold"/>
</dbReference>
<keyword evidence="1" id="KW-0472">Membrane</keyword>
<name>L7VKY3_THES1</name>
<dbReference type="NCBIfam" id="TIGR00229">
    <property type="entry name" value="sensory_box"/>
    <property type="match status" value="1"/>
</dbReference>
<dbReference type="InterPro" id="IPR000014">
    <property type="entry name" value="PAS"/>
</dbReference>
<dbReference type="InterPro" id="IPR001610">
    <property type="entry name" value="PAC"/>
</dbReference>
<evidence type="ECO:0000259" key="3">
    <source>
        <dbReference type="PROSITE" id="PS50113"/>
    </source>
</evidence>
<feature type="transmembrane region" description="Helical" evidence="1">
    <location>
        <begin position="14"/>
        <end position="35"/>
    </location>
</feature>
<evidence type="ECO:0000259" key="2">
    <source>
        <dbReference type="PROSITE" id="PS50112"/>
    </source>
</evidence>
<dbReference type="SUPFAM" id="SSF55785">
    <property type="entry name" value="PYP-like sensor domain (PAS domain)"/>
    <property type="match status" value="1"/>
</dbReference>
<dbReference type="InterPro" id="IPR035965">
    <property type="entry name" value="PAS-like_dom_sf"/>
</dbReference>
<accession>L7VKY3</accession>
<dbReference type="STRING" id="1121335.Cst_c18270"/>
<feature type="transmembrane region" description="Helical" evidence="1">
    <location>
        <begin position="127"/>
        <end position="146"/>
    </location>
</feature>
<dbReference type="KEGG" id="css:Cst_c18270"/>
<keyword evidence="5" id="KW-1185">Reference proteome</keyword>
<dbReference type="AlphaFoldDB" id="L7VKY3"/>
<feature type="transmembrane region" description="Helical" evidence="1">
    <location>
        <begin position="158"/>
        <end position="181"/>
    </location>
</feature>
<dbReference type="PROSITE" id="PS50112">
    <property type="entry name" value="PAS"/>
    <property type="match status" value="1"/>
</dbReference>
<dbReference type="eggNOG" id="COG2202">
    <property type="taxonomic scope" value="Bacteria"/>
</dbReference>